<reference evidence="2" key="1">
    <citation type="submission" date="2023-03" db="EMBL/GenBank/DDBJ databases">
        <title>Massive genome expansion in bonnet fungi (Mycena s.s.) driven by repeated elements and novel gene families across ecological guilds.</title>
        <authorList>
            <consortium name="Lawrence Berkeley National Laboratory"/>
            <person name="Harder C.B."/>
            <person name="Miyauchi S."/>
            <person name="Viragh M."/>
            <person name="Kuo A."/>
            <person name="Thoen E."/>
            <person name="Andreopoulos B."/>
            <person name="Lu D."/>
            <person name="Skrede I."/>
            <person name="Drula E."/>
            <person name="Henrissat B."/>
            <person name="Morin E."/>
            <person name="Kohler A."/>
            <person name="Barry K."/>
            <person name="LaButti K."/>
            <person name="Morin E."/>
            <person name="Salamov A."/>
            <person name="Lipzen A."/>
            <person name="Mereny Z."/>
            <person name="Hegedus B."/>
            <person name="Baldrian P."/>
            <person name="Stursova M."/>
            <person name="Weitz H."/>
            <person name="Taylor A."/>
            <person name="Grigoriev I.V."/>
            <person name="Nagy L.G."/>
            <person name="Martin F."/>
            <person name="Kauserud H."/>
        </authorList>
    </citation>
    <scope>NUCLEOTIDE SEQUENCE</scope>
    <source>
        <strain evidence="2">CBHHK188m</strain>
    </source>
</reference>
<evidence type="ECO:0000313" key="2">
    <source>
        <dbReference type="EMBL" id="KAJ7747443.1"/>
    </source>
</evidence>
<comment type="caution">
    <text evidence="2">The sequence shown here is derived from an EMBL/GenBank/DDBJ whole genome shotgun (WGS) entry which is preliminary data.</text>
</comment>
<dbReference type="Proteomes" id="UP001215280">
    <property type="component" value="Unassembled WGS sequence"/>
</dbReference>
<protein>
    <submittedName>
        <fullName evidence="2">Uncharacterized protein</fullName>
    </submittedName>
</protein>
<accession>A0AAD7IP08</accession>
<dbReference type="AlphaFoldDB" id="A0AAD7IP08"/>
<sequence length="408" mass="46123">MSFYGQFPSTAGPNDPTPAQTPIQLSPEHLYLCLPKLMYQCLLTLAYKIPLHAIITTAYLIWNAPPKRRRKAKNSTTYILRDKKVLSTKQKEVRKELMQKMKMELRNLTGMAQSPVDSGSDGEADTSASSTTPSSDTSASISAPNPTLSFNFNANSDVASNMKVFDRAADLIWREQKDPSSATFSLAHSDVQFPRADLVSFGKTNFRSWKRDWKAKNDTDAAARQAKQASKDRQGMRRREMKSKRLDAVKEYKKLHNKNPVCILESDFMTDEISGLDTDDDTKKAEHKKKLRDTAGLRTNDTQPVWEVVKPGYQSLECIEVKLELDRIVQMQKSNRKKAPRASAIRVSLGNTHSRIPSSTLWPFMVDDDWYKVHVEGNLDLKESMHMYEENPEGFGEDGYAGDTEEGV</sequence>
<evidence type="ECO:0000256" key="1">
    <source>
        <dbReference type="SAM" id="MobiDB-lite"/>
    </source>
</evidence>
<organism evidence="2 3">
    <name type="scientific">Mycena maculata</name>
    <dbReference type="NCBI Taxonomy" id="230809"/>
    <lineage>
        <taxon>Eukaryota</taxon>
        <taxon>Fungi</taxon>
        <taxon>Dikarya</taxon>
        <taxon>Basidiomycota</taxon>
        <taxon>Agaricomycotina</taxon>
        <taxon>Agaricomycetes</taxon>
        <taxon>Agaricomycetidae</taxon>
        <taxon>Agaricales</taxon>
        <taxon>Marasmiineae</taxon>
        <taxon>Mycenaceae</taxon>
        <taxon>Mycena</taxon>
    </lineage>
</organism>
<feature type="region of interest" description="Disordered" evidence="1">
    <location>
        <begin position="1"/>
        <end position="21"/>
    </location>
</feature>
<feature type="region of interest" description="Disordered" evidence="1">
    <location>
        <begin position="217"/>
        <end position="242"/>
    </location>
</feature>
<feature type="compositionally biased region" description="Low complexity" evidence="1">
    <location>
        <begin position="125"/>
        <end position="144"/>
    </location>
</feature>
<feature type="region of interest" description="Disordered" evidence="1">
    <location>
        <begin position="111"/>
        <end position="146"/>
    </location>
</feature>
<evidence type="ECO:0000313" key="3">
    <source>
        <dbReference type="Proteomes" id="UP001215280"/>
    </source>
</evidence>
<name>A0AAD7IP08_9AGAR</name>
<proteinExistence type="predicted"/>
<gene>
    <name evidence="2" type="ORF">DFH07DRAFT_1062737</name>
</gene>
<keyword evidence="3" id="KW-1185">Reference proteome</keyword>
<feature type="compositionally biased region" description="Polar residues" evidence="1">
    <location>
        <begin position="7"/>
        <end position="21"/>
    </location>
</feature>
<feature type="compositionally biased region" description="Basic and acidic residues" evidence="1">
    <location>
        <begin position="229"/>
        <end position="242"/>
    </location>
</feature>
<dbReference type="EMBL" id="JARJLG010000094">
    <property type="protein sequence ID" value="KAJ7747443.1"/>
    <property type="molecule type" value="Genomic_DNA"/>
</dbReference>